<dbReference type="InterPro" id="IPR022764">
    <property type="entry name" value="Peptidase_S54_rhomboid_dom"/>
</dbReference>
<keyword evidence="10" id="KW-1185">Reference proteome</keyword>
<dbReference type="PANTHER" id="PTHR43731:SF14">
    <property type="entry name" value="PRESENILIN-ASSOCIATED RHOMBOID-LIKE PROTEIN, MITOCHONDRIAL"/>
    <property type="match status" value="1"/>
</dbReference>
<dbReference type="SUPFAM" id="SSF144091">
    <property type="entry name" value="Rhomboid-like"/>
    <property type="match status" value="1"/>
</dbReference>
<dbReference type="Gene3D" id="1.20.1540.10">
    <property type="entry name" value="Rhomboid-like"/>
    <property type="match status" value="1"/>
</dbReference>
<dbReference type="Proteomes" id="UP001150217">
    <property type="component" value="Unassembled WGS sequence"/>
</dbReference>
<feature type="transmembrane region" description="Helical" evidence="7">
    <location>
        <begin position="178"/>
        <end position="196"/>
    </location>
</feature>
<proteinExistence type="inferred from homology"/>
<feature type="transmembrane region" description="Helical" evidence="7">
    <location>
        <begin position="202"/>
        <end position="219"/>
    </location>
</feature>
<dbReference type="PANTHER" id="PTHR43731">
    <property type="entry name" value="RHOMBOID PROTEASE"/>
    <property type="match status" value="1"/>
</dbReference>
<evidence type="ECO:0000256" key="7">
    <source>
        <dbReference type="SAM" id="Phobius"/>
    </source>
</evidence>
<evidence type="ECO:0000313" key="10">
    <source>
        <dbReference type="Proteomes" id="UP001150217"/>
    </source>
</evidence>
<reference evidence="9" key="1">
    <citation type="submission" date="2022-08" db="EMBL/GenBank/DDBJ databases">
        <title>A Global Phylogenomic Analysis of the Shiitake Genus Lentinula.</title>
        <authorList>
            <consortium name="DOE Joint Genome Institute"/>
            <person name="Sierra-Patev S."/>
            <person name="Min B."/>
            <person name="Naranjo-Ortiz M."/>
            <person name="Looney B."/>
            <person name="Konkel Z."/>
            <person name="Slot J.C."/>
            <person name="Sakamoto Y."/>
            <person name="Steenwyk J.L."/>
            <person name="Rokas A."/>
            <person name="Carro J."/>
            <person name="Camarero S."/>
            <person name="Ferreira P."/>
            <person name="Molpeceres G."/>
            <person name="Ruiz-Duenas F.J."/>
            <person name="Serrano A."/>
            <person name="Henrissat B."/>
            <person name="Drula E."/>
            <person name="Hughes K.W."/>
            <person name="Mata J.L."/>
            <person name="Ishikawa N.K."/>
            <person name="Vargas-Isla R."/>
            <person name="Ushijima S."/>
            <person name="Smith C.A."/>
            <person name="Ahrendt S."/>
            <person name="Andreopoulos W."/>
            <person name="He G."/>
            <person name="Labutti K."/>
            <person name="Lipzen A."/>
            <person name="Ng V."/>
            <person name="Riley R."/>
            <person name="Sandor L."/>
            <person name="Barry K."/>
            <person name="Martinez A.T."/>
            <person name="Xiao Y."/>
            <person name="Gibbons J.G."/>
            <person name="Terashima K."/>
            <person name="Grigoriev I.V."/>
            <person name="Hibbett D.S."/>
        </authorList>
    </citation>
    <scope>NUCLEOTIDE SEQUENCE</scope>
    <source>
        <strain evidence="9">RHP3577 ss4</strain>
    </source>
</reference>
<evidence type="ECO:0000256" key="1">
    <source>
        <dbReference type="ARBA" id="ARBA00004141"/>
    </source>
</evidence>
<keyword evidence="5 7" id="KW-1133">Transmembrane helix</keyword>
<feature type="transmembrane region" description="Helical" evidence="7">
    <location>
        <begin position="231"/>
        <end position="252"/>
    </location>
</feature>
<evidence type="ECO:0000256" key="4">
    <source>
        <dbReference type="ARBA" id="ARBA00022801"/>
    </source>
</evidence>
<evidence type="ECO:0000259" key="8">
    <source>
        <dbReference type="Pfam" id="PF01694"/>
    </source>
</evidence>
<keyword evidence="4" id="KW-0378">Hydrolase</keyword>
<dbReference type="Pfam" id="PF01694">
    <property type="entry name" value="Rhomboid"/>
    <property type="match status" value="1"/>
</dbReference>
<gene>
    <name evidence="9" type="ORF">C8R41DRAFT_888373</name>
</gene>
<keyword evidence="3 7" id="KW-0812">Transmembrane</keyword>
<evidence type="ECO:0000313" key="9">
    <source>
        <dbReference type="EMBL" id="KAJ4473535.1"/>
    </source>
</evidence>
<sequence length="309" mass="34651">MSFLSRVHQHSLRSSLLGTRLSIANPSISTVPHSCRWHFLFKSTSRALALPSTSNAAHHTRLNDLGIKSAWLKIRQQSGRVRTPLRSHGYGGGGGSKRSPFDFLDRIPEDVVFWGIIGLNGAVFIMWQLAQKRYEIERDPRSYIWMQENFTTSWANFSSGRIWTAATAMFSHQGFQHILFNMFTFYFLARPVLSILGPRRFLSLYIGGGLVSSFGSMYWHNKIKHRDTSSLGASGAVFAVNGFLACVAPKMIFQIYGIIPVPAWLFVSGVFVFDVMSAMSDKRRETDTAGHVAGILAGIAYYLLKRFGL</sequence>
<name>A0ABQ8V4H7_9AGAR</name>
<evidence type="ECO:0000256" key="6">
    <source>
        <dbReference type="ARBA" id="ARBA00023136"/>
    </source>
</evidence>
<comment type="subcellular location">
    <subcellularLocation>
        <location evidence="1">Membrane</location>
        <topology evidence="1">Multi-pass membrane protein</topology>
    </subcellularLocation>
</comment>
<feature type="transmembrane region" description="Helical" evidence="7">
    <location>
        <begin position="288"/>
        <end position="304"/>
    </location>
</feature>
<evidence type="ECO:0000256" key="3">
    <source>
        <dbReference type="ARBA" id="ARBA00022692"/>
    </source>
</evidence>
<accession>A0ABQ8V4H7</accession>
<dbReference type="EMBL" id="JANVFT010000080">
    <property type="protein sequence ID" value="KAJ4473535.1"/>
    <property type="molecule type" value="Genomic_DNA"/>
</dbReference>
<dbReference type="InterPro" id="IPR050925">
    <property type="entry name" value="Rhomboid_protease_S54"/>
</dbReference>
<feature type="domain" description="Peptidase S54 rhomboid" evidence="8">
    <location>
        <begin position="160"/>
        <end position="303"/>
    </location>
</feature>
<evidence type="ECO:0000256" key="5">
    <source>
        <dbReference type="ARBA" id="ARBA00022989"/>
    </source>
</evidence>
<comment type="caution">
    <text evidence="9">The sequence shown here is derived from an EMBL/GenBank/DDBJ whole genome shotgun (WGS) entry which is preliminary data.</text>
</comment>
<keyword evidence="6 7" id="KW-0472">Membrane</keyword>
<comment type="similarity">
    <text evidence="2">Belongs to the peptidase S54 family.</text>
</comment>
<evidence type="ECO:0000256" key="2">
    <source>
        <dbReference type="ARBA" id="ARBA00009045"/>
    </source>
</evidence>
<feature type="transmembrane region" description="Helical" evidence="7">
    <location>
        <begin position="258"/>
        <end position="276"/>
    </location>
</feature>
<protein>
    <recommendedName>
        <fullName evidence="8">Peptidase S54 rhomboid domain-containing protein</fullName>
    </recommendedName>
</protein>
<organism evidence="9 10">
    <name type="scientific">Lentinula lateritia</name>
    <dbReference type="NCBI Taxonomy" id="40482"/>
    <lineage>
        <taxon>Eukaryota</taxon>
        <taxon>Fungi</taxon>
        <taxon>Dikarya</taxon>
        <taxon>Basidiomycota</taxon>
        <taxon>Agaricomycotina</taxon>
        <taxon>Agaricomycetes</taxon>
        <taxon>Agaricomycetidae</taxon>
        <taxon>Agaricales</taxon>
        <taxon>Marasmiineae</taxon>
        <taxon>Omphalotaceae</taxon>
        <taxon>Lentinula</taxon>
    </lineage>
</organism>
<feature type="transmembrane region" description="Helical" evidence="7">
    <location>
        <begin position="111"/>
        <end position="130"/>
    </location>
</feature>
<dbReference type="InterPro" id="IPR035952">
    <property type="entry name" value="Rhomboid-like_sf"/>
</dbReference>